<keyword evidence="2" id="KW-1185">Reference proteome</keyword>
<dbReference type="Pfam" id="PF13385">
    <property type="entry name" value="Laminin_G_3"/>
    <property type="match status" value="1"/>
</dbReference>
<sequence length="485" mass="56112">MNERWVQYLMDKYGVAWFKCDEESGNIIDGKGSHIGTPYNLTYQGEEGICFNGNNSYIQFNDKVIPIGKKSIYFEFKADSKLDRDMAILCVGLYSDGTINGIRGVGDYIFINEKGCIGWINYSGNIFASDRRININYLDIDYCDGQWHKVLLTWDGTTNGNGVKIYVDDLKTPIYSGASLSEETSIQAMNLVIGKTGHFNEKYTACFKGNLRNVQIYNEVIDPIPKFYLLKAEDKYYTYLDNQFIEVELAIENFENYGIIDLSTLLTPNEQGIKPISRLKDPEIICLTDKHNPQLYIKGFRDLRPLMESNNPKILINSEVGHEIKVTYHPKAQLILPVGDIVLRMLERIHNFTVYTNKNHGGDIKIIFSIDSGRTWLIYNGKETEKVDINNLEEIEEKGLTPDEFNAIGEKWNDIIVDDKIRFAYYLEIESINDIAEVDRLETEMDMHGRWRKAEHLEDYDYEYDNEHIYITFYKNGSYKVNYQG</sequence>
<dbReference type="InterPro" id="IPR013320">
    <property type="entry name" value="ConA-like_dom_sf"/>
</dbReference>
<organism evidence="1 2">
    <name type="scientific">Tepidimicrobium xylanilyticum</name>
    <dbReference type="NCBI Taxonomy" id="1123352"/>
    <lineage>
        <taxon>Bacteria</taxon>
        <taxon>Bacillati</taxon>
        <taxon>Bacillota</taxon>
        <taxon>Tissierellia</taxon>
        <taxon>Tissierellales</taxon>
        <taxon>Tepidimicrobiaceae</taxon>
        <taxon>Tepidimicrobium</taxon>
    </lineage>
</organism>
<dbReference type="OrthoDB" id="2609250at2"/>
<gene>
    <name evidence="1" type="ORF">SAMN05660923_02943</name>
</gene>
<dbReference type="GO" id="GO:0030246">
    <property type="term" value="F:carbohydrate binding"/>
    <property type="evidence" value="ECO:0007669"/>
    <property type="project" value="UniProtKB-KW"/>
</dbReference>
<reference evidence="1 2" key="1">
    <citation type="submission" date="2016-10" db="EMBL/GenBank/DDBJ databases">
        <authorList>
            <person name="de Groot N.N."/>
        </authorList>
    </citation>
    <scope>NUCLEOTIDE SEQUENCE [LARGE SCALE GENOMIC DNA]</scope>
    <source>
        <strain evidence="1 2">DSM 23310</strain>
    </source>
</reference>
<accession>A0A1H3ELR8</accession>
<keyword evidence="1" id="KW-0430">Lectin</keyword>
<evidence type="ECO:0000313" key="1">
    <source>
        <dbReference type="EMBL" id="SDX79108.1"/>
    </source>
</evidence>
<protein>
    <submittedName>
        <fullName evidence="1">Concanavalin A-like lectin/glucanases superfamily protein</fullName>
    </submittedName>
</protein>
<name>A0A1H3ELR8_9FIRM</name>
<dbReference type="SUPFAM" id="SSF49899">
    <property type="entry name" value="Concanavalin A-like lectins/glucanases"/>
    <property type="match status" value="1"/>
</dbReference>
<proteinExistence type="predicted"/>
<dbReference type="Gene3D" id="2.60.120.200">
    <property type="match status" value="1"/>
</dbReference>
<dbReference type="AlphaFoldDB" id="A0A1H3ELR8"/>
<evidence type="ECO:0000313" key="2">
    <source>
        <dbReference type="Proteomes" id="UP000198828"/>
    </source>
</evidence>
<dbReference type="Proteomes" id="UP000198828">
    <property type="component" value="Unassembled WGS sequence"/>
</dbReference>
<dbReference type="EMBL" id="FNNG01000020">
    <property type="protein sequence ID" value="SDX79108.1"/>
    <property type="molecule type" value="Genomic_DNA"/>
</dbReference>
<dbReference type="RefSeq" id="WP_093754970.1">
    <property type="nucleotide sequence ID" value="NZ_BSYN01000002.1"/>
</dbReference>